<dbReference type="EMBL" id="BMAW01094069">
    <property type="protein sequence ID" value="GFS63606.1"/>
    <property type="molecule type" value="Genomic_DNA"/>
</dbReference>
<proteinExistence type="predicted"/>
<evidence type="ECO:0000313" key="1">
    <source>
        <dbReference type="EMBL" id="GFS63606.1"/>
    </source>
</evidence>
<protein>
    <submittedName>
        <fullName evidence="1">Uncharacterized protein</fullName>
    </submittedName>
</protein>
<dbReference type="AlphaFoldDB" id="A0A8X6IYA9"/>
<comment type="caution">
    <text evidence="1">The sequence shown here is derived from an EMBL/GenBank/DDBJ whole genome shotgun (WGS) entry which is preliminary data.</text>
</comment>
<sequence>MRCSWYVIEYGLRETKCETWLGSHRVRNERVRGREAVWKALLLETESETWLGSHKKKTCAFSWNIGMKAIHGKLYLH</sequence>
<name>A0A8X6IYA9_NEPPI</name>
<keyword evidence="2" id="KW-1185">Reference proteome</keyword>
<gene>
    <name evidence="1" type="ORF">NPIL_614341</name>
</gene>
<reference evidence="1" key="1">
    <citation type="submission" date="2020-08" db="EMBL/GenBank/DDBJ databases">
        <title>Multicomponent nature underlies the extraordinary mechanical properties of spider dragline silk.</title>
        <authorList>
            <person name="Kono N."/>
            <person name="Nakamura H."/>
            <person name="Mori M."/>
            <person name="Yoshida Y."/>
            <person name="Ohtoshi R."/>
            <person name="Malay A.D."/>
            <person name="Moran D.A.P."/>
            <person name="Tomita M."/>
            <person name="Numata K."/>
            <person name="Arakawa K."/>
        </authorList>
    </citation>
    <scope>NUCLEOTIDE SEQUENCE</scope>
</reference>
<accession>A0A8X6IYA9</accession>
<evidence type="ECO:0000313" key="2">
    <source>
        <dbReference type="Proteomes" id="UP000887013"/>
    </source>
</evidence>
<dbReference type="Proteomes" id="UP000887013">
    <property type="component" value="Unassembled WGS sequence"/>
</dbReference>
<organism evidence="1 2">
    <name type="scientific">Nephila pilipes</name>
    <name type="common">Giant wood spider</name>
    <name type="synonym">Nephila maculata</name>
    <dbReference type="NCBI Taxonomy" id="299642"/>
    <lineage>
        <taxon>Eukaryota</taxon>
        <taxon>Metazoa</taxon>
        <taxon>Ecdysozoa</taxon>
        <taxon>Arthropoda</taxon>
        <taxon>Chelicerata</taxon>
        <taxon>Arachnida</taxon>
        <taxon>Araneae</taxon>
        <taxon>Araneomorphae</taxon>
        <taxon>Entelegynae</taxon>
        <taxon>Araneoidea</taxon>
        <taxon>Nephilidae</taxon>
        <taxon>Nephila</taxon>
    </lineage>
</organism>